<dbReference type="Pfam" id="PF00528">
    <property type="entry name" value="BPD_transp_1"/>
    <property type="match status" value="1"/>
</dbReference>
<keyword evidence="2 7" id="KW-0813">Transport</keyword>
<evidence type="ECO:0000256" key="7">
    <source>
        <dbReference type="RuleBase" id="RU363032"/>
    </source>
</evidence>
<name>A0A3D9IW57_9BACL</name>
<dbReference type="InterPro" id="IPR045621">
    <property type="entry name" value="BPD_transp_1_N"/>
</dbReference>
<feature type="transmembrane region" description="Helical" evidence="7">
    <location>
        <begin position="241"/>
        <end position="262"/>
    </location>
</feature>
<dbReference type="GO" id="GO:0055085">
    <property type="term" value="P:transmembrane transport"/>
    <property type="evidence" value="ECO:0007669"/>
    <property type="project" value="InterPro"/>
</dbReference>
<evidence type="ECO:0000256" key="4">
    <source>
        <dbReference type="ARBA" id="ARBA00022692"/>
    </source>
</evidence>
<evidence type="ECO:0000313" key="10">
    <source>
        <dbReference type="Proteomes" id="UP000256869"/>
    </source>
</evidence>
<organism evidence="9 10">
    <name type="scientific">Cohnella lupini</name>
    <dbReference type="NCBI Taxonomy" id="1294267"/>
    <lineage>
        <taxon>Bacteria</taxon>
        <taxon>Bacillati</taxon>
        <taxon>Bacillota</taxon>
        <taxon>Bacilli</taxon>
        <taxon>Bacillales</taxon>
        <taxon>Paenibacillaceae</taxon>
        <taxon>Cohnella</taxon>
    </lineage>
</organism>
<keyword evidence="10" id="KW-1185">Reference proteome</keyword>
<protein>
    <submittedName>
        <fullName evidence="9">Peptide/nickel transport system permease protein</fullName>
    </submittedName>
</protein>
<dbReference type="InterPro" id="IPR000515">
    <property type="entry name" value="MetI-like"/>
</dbReference>
<dbReference type="PROSITE" id="PS50928">
    <property type="entry name" value="ABC_TM1"/>
    <property type="match status" value="1"/>
</dbReference>
<feature type="transmembrane region" description="Helical" evidence="7">
    <location>
        <begin position="99"/>
        <end position="119"/>
    </location>
</feature>
<dbReference type="SUPFAM" id="SSF161098">
    <property type="entry name" value="MetI-like"/>
    <property type="match status" value="1"/>
</dbReference>
<comment type="caution">
    <text evidence="9">The sequence shown here is derived from an EMBL/GenBank/DDBJ whole genome shotgun (WGS) entry which is preliminary data.</text>
</comment>
<dbReference type="GO" id="GO:0005886">
    <property type="term" value="C:plasma membrane"/>
    <property type="evidence" value="ECO:0007669"/>
    <property type="project" value="UniProtKB-SubCell"/>
</dbReference>
<feature type="transmembrane region" description="Helical" evidence="7">
    <location>
        <begin position="293"/>
        <end position="313"/>
    </location>
</feature>
<keyword evidence="5 7" id="KW-1133">Transmembrane helix</keyword>
<evidence type="ECO:0000256" key="5">
    <source>
        <dbReference type="ARBA" id="ARBA00022989"/>
    </source>
</evidence>
<dbReference type="OrthoDB" id="24153at2"/>
<keyword evidence="6 7" id="KW-0472">Membrane</keyword>
<dbReference type="AlphaFoldDB" id="A0A3D9IW57"/>
<dbReference type="CDD" id="cd06261">
    <property type="entry name" value="TM_PBP2"/>
    <property type="match status" value="1"/>
</dbReference>
<evidence type="ECO:0000256" key="3">
    <source>
        <dbReference type="ARBA" id="ARBA00022475"/>
    </source>
</evidence>
<evidence type="ECO:0000256" key="6">
    <source>
        <dbReference type="ARBA" id="ARBA00023136"/>
    </source>
</evidence>
<dbReference type="InterPro" id="IPR035906">
    <property type="entry name" value="MetI-like_sf"/>
</dbReference>
<dbReference type="Gene3D" id="1.10.3720.10">
    <property type="entry name" value="MetI-like"/>
    <property type="match status" value="1"/>
</dbReference>
<dbReference type="EMBL" id="QRDY01000001">
    <property type="protein sequence ID" value="RED65935.1"/>
    <property type="molecule type" value="Genomic_DNA"/>
</dbReference>
<accession>A0A3D9IW57</accession>
<dbReference type="PANTHER" id="PTHR43163">
    <property type="entry name" value="DIPEPTIDE TRANSPORT SYSTEM PERMEASE PROTEIN DPPB-RELATED"/>
    <property type="match status" value="1"/>
</dbReference>
<dbReference type="Pfam" id="PF19300">
    <property type="entry name" value="BPD_transp_1_N"/>
    <property type="match status" value="1"/>
</dbReference>
<evidence type="ECO:0000256" key="2">
    <source>
        <dbReference type="ARBA" id="ARBA00022448"/>
    </source>
</evidence>
<feature type="transmembrane region" description="Helical" evidence="7">
    <location>
        <begin position="131"/>
        <end position="156"/>
    </location>
</feature>
<gene>
    <name evidence="9" type="ORF">DFP95_101431</name>
</gene>
<dbReference type="RefSeq" id="WP_115990895.1">
    <property type="nucleotide sequence ID" value="NZ_QRDY01000001.1"/>
</dbReference>
<reference evidence="9 10" key="1">
    <citation type="submission" date="2018-07" db="EMBL/GenBank/DDBJ databases">
        <title>Genomic Encyclopedia of Type Strains, Phase III (KMG-III): the genomes of soil and plant-associated and newly described type strains.</title>
        <authorList>
            <person name="Whitman W."/>
        </authorList>
    </citation>
    <scope>NUCLEOTIDE SEQUENCE [LARGE SCALE GENOMIC DNA]</scope>
    <source>
        <strain evidence="9 10">CECT 8236</strain>
    </source>
</reference>
<feature type="domain" description="ABC transmembrane type-1" evidence="8">
    <location>
        <begin position="95"/>
        <end position="310"/>
    </location>
</feature>
<proteinExistence type="inferred from homology"/>
<comment type="similarity">
    <text evidence="7">Belongs to the binding-protein-dependent transport system permease family.</text>
</comment>
<feature type="transmembrane region" description="Helical" evidence="7">
    <location>
        <begin position="187"/>
        <end position="205"/>
    </location>
</feature>
<keyword evidence="4 7" id="KW-0812">Transmembrane</keyword>
<evidence type="ECO:0000256" key="1">
    <source>
        <dbReference type="ARBA" id="ARBA00004651"/>
    </source>
</evidence>
<evidence type="ECO:0000259" key="8">
    <source>
        <dbReference type="PROSITE" id="PS50928"/>
    </source>
</evidence>
<comment type="subcellular location">
    <subcellularLocation>
        <location evidence="1 7">Cell membrane</location>
        <topology evidence="1 7">Multi-pass membrane protein</topology>
    </subcellularLocation>
</comment>
<keyword evidence="3" id="KW-1003">Cell membrane</keyword>
<dbReference type="PANTHER" id="PTHR43163:SF6">
    <property type="entry name" value="DIPEPTIDE TRANSPORT SYSTEM PERMEASE PROTEIN DPPB-RELATED"/>
    <property type="match status" value="1"/>
</dbReference>
<feature type="transmembrane region" description="Helical" evidence="7">
    <location>
        <begin position="12"/>
        <end position="30"/>
    </location>
</feature>
<dbReference type="Proteomes" id="UP000256869">
    <property type="component" value="Unassembled WGS sequence"/>
</dbReference>
<evidence type="ECO:0000313" key="9">
    <source>
        <dbReference type="EMBL" id="RED65935.1"/>
    </source>
</evidence>
<sequence>MQKYILRRLLSTLPLMVGITLLTFLIMQITPGNPMQTMIDPKISTADLARAQERMGLNDPMIMQYFRWLKEIVVGNLGYTIKTGQSVAGMITERLPATLLLTVTAFLFSFVIGVPLGVFSATNKYSKRDYGLTVFSFIGISVPSFFFGVALIYVFAVKLNWFPTSGLATINMAGGSFDIFVDKVKHLVLPALVLAMPNLAVIMRFTRSSMIEVLTNDYIRTAKAKGLSERTVKYKHALRNAIIPVVTLFGISIPTLFGGAYITETIFNWPGMGSLGIQAITSREYPVIMGLNLFTSLLVLFGNLTADVLYAVVDPKIRLSK</sequence>